<dbReference type="InterPro" id="IPR001119">
    <property type="entry name" value="SLH_dom"/>
</dbReference>
<feature type="region of interest" description="Disordered" evidence="1">
    <location>
        <begin position="26"/>
        <end position="53"/>
    </location>
</feature>
<keyword evidence="5" id="KW-1185">Reference proteome</keyword>
<evidence type="ECO:0000313" key="4">
    <source>
        <dbReference type="EMBL" id="TVY10876.1"/>
    </source>
</evidence>
<sequence>MKHLPKKVLVSSLALAMMLGAGTSAFAKDNDRNDDRKESHSNNGKNGNNGWHGQKIQFNYRDIQSKDMEWALRYIADLASRRIFEGYSDGSFRPQNTVTRIEAITAAVRLMGLRDQAESTTEMQTQLNFKDANQVPSWAVGYVSIALKNDLFGESETMVNPNTPADRLWATTLLVKALKLQNEAEAQMNAKLTFADSSKIPAGAVGYVAVATQKGLINGFEDNTFRPNQPVTRAQIAALLDRAGDQLGNSSDFLITGTVTGPVVNNTLTVSQGGQTISYALDPDVFVFRGGARVSPTALQTGDVVKLRTYNNEVLYAEVTSYNGTPTYPTNPTPTLPSTVNTGVLISPVTSSTLAISSNGQSLSLPLASNALIYRNGGQINASALQVGDVISTRAYNNAIVYVEVTQPAGTTGTQPTFSRQVTGTLTTPISGGAMTLTSGGQLVSLSLNSNAFIYRGGVQVSASSLQVGDVMTVYAYNNTVAVAEVTQMATTPTTATGDITGTVASLANGNTVVINNGSQNVSLTLNPNAFIYRGGVQTGAAALQVGDVVTLHYYNNAVLYGEVTQLAGGGGSPLPAITQTSGSFLSTTNSNTLSILSGNQVQTLTLNANAFVFRYGAQSNLASLQPGDVLNIRSYNGSVIFIEVTSTNTNQNGTVSGTISSLALNNQGKIATINLNQVISGGGTQLASYSVSSSVTIYGDVSKLVANQQVVLTLSGSTVTTIYIP</sequence>
<feature type="chain" id="PRO_5021768357" evidence="2">
    <location>
        <begin position="28"/>
        <end position="726"/>
    </location>
</feature>
<gene>
    <name evidence="4" type="ORF">FPZ49_05165</name>
</gene>
<evidence type="ECO:0000313" key="5">
    <source>
        <dbReference type="Proteomes" id="UP000317036"/>
    </source>
</evidence>
<evidence type="ECO:0000259" key="3">
    <source>
        <dbReference type="PROSITE" id="PS51272"/>
    </source>
</evidence>
<dbReference type="Proteomes" id="UP000317036">
    <property type="component" value="Unassembled WGS sequence"/>
</dbReference>
<reference evidence="4 5" key="1">
    <citation type="submission" date="2019-07" db="EMBL/GenBank/DDBJ databases">
        <authorList>
            <person name="Kim J."/>
        </authorList>
    </citation>
    <scope>NUCLEOTIDE SEQUENCE [LARGE SCALE GENOMIC DNA]</scope>
    <source>
        <strain evidence="4 5">JC52</strain>
    </source>
</reference>
<proteinExistence type="predicted"/>
<dbReference type="OrthoDB" id="5845122at2"/>
<protein>
    <submittedName>
        <fullName evidence="4">S-layer homology domain-containing protein</fullName>
    </submittedName>
</protein>
<evidence type="ECO:0000256" key="1">
    <source>
        <dbReference type="SAM" id="MobiDB-lite"/>
    </source>
</evidence>
<dbReference type="AlphaFoldDB" id="A0A559KFH7"/>
<evidence type="ECO:0000256" key="2">
    <source>
        <dbReference type="SAM" id="SignalP"/>
    </source>
</evidence>
<feature type="compositionally biased region" description="Basic and acidic residues" evidence="1">
    <location>
        <begin position="28"/>
        <end position="40"/>
    </location>
</feature>
<accession>A0A559KFH7</accession>
<feature type="domain" description="SLH" evidence="3">
    <location>
        <begin position="58"/>
        <end position="121"/>
    </location>
</feature>
<comment type="caution">
    <text evidence="4">The sequence shown here is derived from an EMBL/GenBank/DDBJ whole genome shotgun (WGS) entry which is preliminary data.</text>
</comment>
<dbReference type="InterPro" id="IPR051465">
    <property type="entry name" value="Cell_Envelope_Struct_Comp"/>
</dbReference>
<feature type="signal peptide" evidence="2">
    <location>
        <begin position="1"/>
        <end position="27"/>
    </location>
</feature>
<dbReference type="RefSeq" id="WP_144844196.1">
    <property type="nucleotide sequence ID" value="NZ_VNJI01000005.1"/>
</dbReference>
<organism evidence="4 5">
    <name type="scientific">Paenibacillus cremeus</name>
    <dbReference type="NCBI Taxonomy" id="2163881"/>
    <lineage>
        <taxon>Bacteria</taxon>
        <taxon>Bacillati</taxon>
        <taxon>Bacillota</taxon>
        <taxon>Bacilli</taxon>
        <taxon>Bacillales</taxon>
        <taxon>Paenibacillaceae</taxon>
        <taxon>Paenibacillus</taxon>
    </lineage>
</organism>
<feature type="domain" description="SLH" evidence="3">
    <location>
        <begin position="126"/>
        <end position="188"/>
    </location>
</feature>
<name>A0A559KFH7_9BACL</name>
<dbReference type="PANTHER" id="PTHR43308">
    <property type="entry name" value="OUTER MEMBRANE PROTEIN ALPHA-RELATED"/>
    <property type="match status" value="1"/>
</dbReference>
<dbReference type="EMBL" id="VNJI01000005">
    <property type="protein sequence ID" value="TVY10876.1"/>
    <property type="molecule type" value="Genomic_DNA"/>
</dbReference>
<dbReference type="Pfam" id="PF00395">
    <property type="entry name" value="SLH"/>
    <property type="match status" value="3"/>
</dbReference>
<keyword evidence="2" id="KW-0732">Signal</keyword>
<dbReference type="PROSITE" id="PS51272">
    <property type="entry name" value="SLH"/>
    <property type="match status" value="3"/>
</dbReference>
<feature type="domain" description="SLH" evidence="3">
    <location>
        <begin position="191"/>
        <end position="254"/>
    </location>
</feature>